<evidence type="ECO:0000256" key="10">
    <source>
        <dbReference type="ARBA" id="ARBA00022840"/>
    </source>
</evidence>
<evidence type="ECO:0000256" key="7">
    <source>
        <dbReference type="ARBA" id="ARBA00022769"/>
    </source>
</evidence>
<keyword evidence="8" id="KW-0863">Zinc-finger</keyword>
<comment type="similarity">
    <text evidence="14">Belongs to the ABC transporter superfamily. UvrA family.</text>
</comment>
<keyword evidence="7" id="KW-0228">DNA excision</keyword>
<evidence type="ECO:0000256" key="6">
    <source>
        <dbReference type="ARBA" id="ARBA00022763"/>
    </source>
</evidence>
<keyword evidence="5" id="KW-0547">Nucleotide-binding</keyword>
<dbReference type="GO" id="GO:0005737">
    <property type="term" value="C:cytoplasm"/>
    <property type="evidence" value="ECO:0007669"/>
    <property type="project" value="UniProtKB-SubCell"/>
</dbReference>
<dbReference type="InterPro" id="IPR013815">
    <property type="entry name" value="ATP_grasp_subdomain_1"/>
</dbReference>
<dbReference type="GO" id="GO:0016887">
    <property type="term" value="F:ATP hydrolysis activity"/>
    <property type="evidence" value="ECO:0007669"/>
    <property type="project" value="InterPro"/>
</dbReference>
<organism evidence="19 20">
    <name type="scientific">Spirosoma montaniterrae</name>
    <dbReference type="NCBI Taxonomy" id="1178516"/>
    <lineage>
        <taxon>Bacteria</taxon>
        <taxon>Pseudomonadati</taxon>
        <taxon>Bacteroidota</taxon>
        <taxon>Cytophagia</taxon>
        <taxon>Cytophagales</taxon>
        <taxon>Cytophagaceae</taxon>
        <taxon>Spirosoma</taxon>
    </lineage>
</organism>
<evidence type="ECO:0000256" key="3">
    <source>
        <dbReference type="ARBA" id="ARBA00022723"/>
    </source>
</evidence>
<dbReference type="Gene3D" id="3.30.1490.20">
    <property type="entry name" value="ATP-grasp fold, A domain"/>
    <property type="match status" value="1"/>
</dbReference>
<evidence type="ECO:0000256" key="9">
    <source>
        <dbReference type="ARBA" id="ARBA00022833"/>
    </source>
</evidence>
<dbReference type="GO" id="GO:0005524">
    <property type="term" value="F:ATP binding"/>
    <property type="evidence" value="ECO:0007669"/>
    <property type="project" value="UniProtKB-KW"/>
</dbReference>
<name>A0A1P9X244_9BACT</name>
<evidence type="ECO:0000259" key="18">
    <source>
        <dbReference type="PROSITE" id="PS50893"/>
    </source>
</evidence>
<dbReference type="Pfam" id="PF17755">
    <property type="entry name" value="UvrA_DNA-bind"/>
    <property type="match status" value="1"/>
</dbReference>
<accession>A0A1P9X244</accession>
<dbReference type="STRING" id="1178516.AWR27_21780"/>
<keyword evidence="12" id="KW-0238">DNA-binding</keyword>
<dbReference type="NCBIfam" id="TIGR00630">
    <property type="entry name" value="uvra"/>
    <property type="match status" value="1"/>
</dbReference>
<keyword evidence="2" id="KW-0963">Cytoplasm</keyword>
<keyword evidence="6" id="KW-0227">DNA damage</keyword>
<evidence type="ECO:0000313" key="19">
    <source>
        <dbReference type="EMBL" id="AQG81697.1"/>
    </source>
</evidence>
<keyword evidence="4" id="KW-0677">Repeat</keyword>
<dbReference type="PROSITE" id="PS00211">
    <property type="entry name" value="ABC_TRANSPORTER_1"/>
    <property type="match status" value="1"/>
</dbReference>
<evidence type="ECO:0000256" key="13">
    <source>
        <dbReference type="ARBA" id="ARBA00023204"/>
    </source>
</evidence>
<evidence type="ECO:0000256" key="15">
    <source>
        <dbReference type="ARBA" id="ARBA00039316"/>
    </source>
</evidence>
<evidence type="ECO:0000256" key="2">
    <source>
        <dbReference type="ARBA" id="ARBA00022490"/>
    </source>
</evidence>
<protein>
    <recommendedName>
        <fullName evidence="15">UvrABC system protein A</fullName>
    </recommendedName>
    <alternativeName>
        <fullName evidence="16">Excinuclease ABC subunit A</fullName>
    </alternativeName>
</protein>
<keyword evidence="11" id="KW-0267">Excision nuclease</keyword>
<dbReference type="AlphaFoldDB" id="A0A1P9X244"/>
<feature type="domain" description="ABC transporter" evidence="18">
    <location>
        <begin position="676"/>
        <end position="1011"/>
    </location>
</feature>
<dbReference type="GO" id="GO:0003677">
    <property type="term" value="F:DNA binding"/>
    <property type="evidence" value="ECO:0007669"/>
    <property type="project" value="UniProtKB-KW"/>
</dbReference>
<dbReference type="Proteomes" id="UP000187941">
    <property type="component" value="Chromosome"/>
</dbReference>
<evidence type="ECO:0000256" key="1">
    <source>
        <dbReference type="ARBA" id="ARBA00004496"/>
    </source>
</evidence>
<dbReference type="Gene3D" id="3.40.50.300">
    <property type="entry name" value="P-loop containing nucleotide triphosphate hydrolases"/>
    <property type="match status" value="2"/>
</dbReference>
<dbReference type="RefSeq" id="WP_077133166.1">
    <property type="nucleotide sequence ID" value="NZ_CP014263.1"/>
</dbReference>
<feature type="region of interest" description="Disordered" evidence="17">
    <location>
        <begin position="444"/>
        <end position="475"/>
    </location>
</feature>
<dbReference type="GO" id="GO:0008270">
    <property type="term" value="F:zinc ion binding"/>
    <property type="evidence" value="ECO:0007669"/>
    <property type="project" value="UniProtKB-KW"/>
</dbReference>
<dbReference type="KEGG" id="smon:AWR27_21780"/>
<keyword evidence="3" id="KW-0479">Metal-binding</keyword>
<dbReference type="Gene3D" id="1.10.8.280">
    <property type="entry name" value="ABC transporter ATPase domain-like"/>
    <property type="match status" value="1"/>
</dbReference>
<dbReference type="PROSITE" id="PS50893">
    <property type="entry name" value="ABC_TRANSPORTER_2"/>
    <property type="match status" value="1"/>
</dbReference>
<evidence type="ECO:0000313" key="20">
    <source>
        <dbReference type="Proteomes" id="UP000187941"/>
    </source>
</evidence>
<dbReference type="InterPro" id="IPR041552">
    <property type="entry name" value="UvrA_DNA-bd"/>
</dbReference>
<evidence type="ECO:0000256" key="4">
    <source>
        <dbReference type="ARBA" id="ARBA00022737"/>
    </source>
</evidence>
<keyword evidence="20" id="KW-1185">Reference proteome</keyword>
<dbReference type="PANTHER" id="PTHR43152:SF3">
    <property type="entry name" value="UVRABC SYSTEM PROTEIN A"/>
    <property type="match status" value="1"/>
</dbReference>
<sequence length="1016" mass="112924">MTSLKETERPTASQPRSVDQLDPKQFIIIKGAKVHNLKGIDVAIPRNKLVVLTGLSGSGKSSLAFDTLFAEGQRMYVESLSSYARQFLGRMEKPEVEYIKGVSPAIAIEQKVSTRNPRSTVGTSTEIYDYLKLLFARAGVTYSPVSGREVKRDTVTDVVNYIFSFEAGQRVMIMTPLLIHEGRSLEYELKILLQKGYTRIVVDDEVLQIEDVLASEKLTVKNEALMLNEIGSNTLFAHHLSLEILIDRGTVVVDEEGQPDEDTQYRFSDSVQTAFNEGDCMCRVDVVGKESRTFSDKFELDGIAFEEPSVNLFTFNNPYGACRRCDGFGKVLGIDPDLVIPDKNLSVFEGAIMPWRSEKMSEEFLKPLLRNGIRFDFPIHRPYKELSPNEQELLWTGNHYFSGLNSFFQFVESQTFKVQYRVMLSRYRGKTTCPECRGSRLRKDASYVKLPHPNPSPLGRGQKDPDGSPLPERGGDAGGVSITDLVLMPITQTAAFFRTIELPAHQQQVANRILIEIRNRLDYMERVGLGYLTLNRLTNSLSGGEYQRIKLATSLGSALVGSMYILDEPSIGLHPRDTKRLVSVLESLRDMGNTVIVVEHEEEVMRAADQLIDIGPDAGTLGGHLVFQGRISDELKVKSEKLSDDANSSLITHHSSLKSHTLDFLTGRETVPVPSFRRKSTNFIELKGARENNLKDVDVRIPLNTLTVVTGVSGSGKSTLIRKVLYPALMRQKGDAAEEAGKYTELTGSVDRISAIEMIDQNPIGKSSRSNPVTYIKAYDYLRQVMAEQGVSKSRGYKPSHFSFNVDGGRCEVCQGEGEVKIEMQFMADIYLKCEGCGGKRFKQEVLEVTLRDKNVSDILDMTVDEAIEFFRDAEPKMADKLLPLQEVGLGYIGLGQSANTLSGGEAQRVKLASFLGKGNPNKGGTLFIFDEPTTGLHFHDIRKLLKAINALVDQGDSVLIIEHNMEVIKCADHIIDLGPEGGETGGYITFTGTPEDMVKLSEGQNYTADFLRGKV</sequence>
<evidence type="ECO:0000256" key="11">
    <source>
        <dbReference type="ARBA" id="ARBA00022881"/>
    </source>
</evidence>
<dbReference type="InterPro" id="IPR027417">
    <property type="entry name" value="P-loop_NTPase"/>
</dbReference>
<keyword evidence="10" id="KW-0067">ATP-binding</keyword>
<dbReference type="InterPro" id="IPR003439">
    <property type="entry name" value="ABC_transporter-like_ATP-bd"/>
</dbReference>
<dbReference type="GO" id="GO:0004518">
    <property type="term" value="F:nuclease activity"/>
    <property type="evidence" value="ECO:0007669"/>
    <property type="project" value="UniProtKB-KW"/>
</dbReference>
<keyword evidence="9" id="KW-0862">Zinc</keyword>
<dbReference type="InterPro" id="IPR041102">
    <property type="entry name" value="UvrA_inter"/>
</dbReference>
<dbReference type="SUPFAM" id="SSF52540">
    <property type="entry name" value="P-loop containing nucleoside triphosphate hydrolases"/>
    <property type="match status" value="3"/>
</dbReference>
<dbReference type="OrthoDB" id="9809851at2"/>
<evidence type="ECO:0000256" key="17">
    <source>
        <dbReference type="SAM" id="MobiDB-lite"/>
    </source>
</evidence>
<evidence type="ECO:0000256" key="8">
    <source>
        <dbReference type="ARBA" id="ARBA00022771"/>
    </source>
</evidence>
<dbReference type="Pfam" id="PF17760">
    <property type="entry name" value="UvrA_inter"/>
    <property type="match status" value="1"/>
</dbReference>
<comment type="subcellular location">
    <subcellularLocation>
        <location evidence="1">Cytoplasm</location>
    </subcellularLocation>
</comment>
<dbReference type="EMBL" id="CP014263">
    <property type="protein sequence ID" value="AQG81697.1"/>
    <property type="molecule type" value="Genomic_DNA"/>
</dbReference>
<evidence type="ECO:0000256" key="16">
    <source>
        <dbReference type="ARBA" id="ARBA00042156"/>
    </source>
</evidence>
<evidence type="ECO:0000256" key="12">
    <source>
        <dbReference type="ARBA" id="ARBA00023125"/>
    </source>
</evidence>
<dbReference type="Gene3D" id="1.20.1580.10">
    <property type="entry name" value="ABC transporter ATPase like domain"/>
    <property type="match status" value="2"/>
</dbReference>
<dbReference type="InterPro" id="IPR004602">
    <property type="entry name" value="UvrA"/>
</dbReference>
<dbReference type="PANTHER" id="PTHR43152">
    <property type="entry name" value="UVRABC SYSTEM PROTEIN A"/>
    <property type="match status" value="1"/>
</dbReference>
<evidence type="ECO:0000256" key="14">
    <source>
        <dbReference type="ARBA" id="ARBA00038000"/>
    </source>
</evidence>
<keyword evidence="13" id="KW-0234">DNA repair</keyword>
<dbReference type="GO" id="GO:0009380">
    <property type="term" value="C:excinuclease repair complex"/>
    <property type="evidence" value="ECO:0007669"/>
    <property type="project" value="InterPro"/>
</dbReference>
<evidence type="ECO:0000256" key="5">
    <source>
        <dbReference type="ARBA" id="ARBA00022741"/>
    </source>
</evidence>
<dbReference type="InterPro" id="IPR017871">
    <property type="entry name" value="ABC_transporter-like_CS"/>
</dbReference>
<dbReference type="GO" id="GO:0006289">
    <property type="term" value="P:nucleotide-excision repair"/>
    <property type="evidence" value="ECO:0007669"/>
    <property type="project" value="InterPro"/>
</dbReference>
<gene>
    <name evidence="19" type="ORF">AWR27_21780</name>
</gene>
<reference evidence="19 20" key="1">
    <citation type="submission" date="2016-01" db="EMBL/GenBank/DDBJ databases">
        <authorList>
            <person name="Oliw E.H."/>
        </authorList>
    </citation>
    <scope>NUCLEOTIDE SEQUENCE [LARGE SCALE GENOMIC DNA]</scope>
    <source>
        <strain evidence="19 20">DY10</strain>
    </source>
</reference>
<proteinExistence type="inferred from homology"/>